<evidence type="ECO:0000256" key="10">
    <source>
        <dbReference type="SAM" id="Phobius"/>
    </source>
</evidence>
<protein>
    <submittedName>
        <fullName evidence="12">SH3 domain-containing protein</fullName>
    </submittedName>
</protein>
<keyword evidence="2" id="KW-0645">Protease</keyword>
<keyword evidence="10" id="KW-1133">Transmembrane helix</keyword>
<reference evidence="11 14" key="2">
    <citation type="submission" date="2019-07" db="EMBL/GenBank/DDBJ databases">
        <title>Whole genome shotgun sequence of Alkalibacterium putridalgicola NBRC 103243.</title>
        <authorList>
            <person name="Hosoyama A."/>
            <person name="Uohara A."/>
            <person name="Ohji S."/>
            <person name="Ichikawa N."/>
        </authorList>
    </citation>
    <scope>NUCLEOTIDE SEQUENCE [LARGE SCALE GENOMIC DNA]</scope>
    <source>
        <strain evidence="11 14">NBRC 103243</strain>
    </source>
</reference>
<evidence type="ECO:0000313" key="12">
    <source>
        <dbReference type="EMBL" id="SEM26653.1"/>
    </source>
</evidence>
<keyword evidence="10" id="KW-0472">Membrane</keyword>
<keyword evidence="6" id="KW-0224">Dipeptidase</keyword>
<evidence type="ECO:0000256" key="4">
    <source>
        <dbReference type="ARBA" id="ARBA00022801"/>
    </source>
</evidence>
<evidence type="ECO:0000256" key="6">
    <source>
        <dbReference type="ARBA" id="ARBA00022997"/>
    </source>
</evidence>
<dbReference type="GO" id="GO:0006508">
    <property type="term" value="P:proteolysis"/>
    <property type="evidence" value="ECO:0007669"/>
    <property type="project" value="UniProtKB-KW"/>
</dbReference>
<dbReference type="GO" id="GO:0160237">
    <property type="term" value="F:D-Ala-D-Ala dipeptidase activity"/>
    <property type="evidence" value="ECO:0007669"/>
    <property type="project" value="UniProtKB-EC"/>
</dbReference>
<dbReference type="PANTHER" id="PTHR43126">
    <property type="entry name" value="D-ALANYL-D-ALANINE DIPEPTIDASE"/>
    <property type="match status" value="1"/>
</dbReference>
<name>A0A1H7WYN3_9LACT</name>
<evidence type="ECO:0000256" key="5">
    <source>
        <dbReference type="ARBA" id="ARBA00022833"/>
    </source>
</evidence>
<dbReference type="RefSeq" id="WP_091489727.1">
    <property type="nucleotide sequence ID" value="NZ_BJUX01000005.1"/>
</dbReference>
<dbReference type="Proteomes" id="UP000321425">
    <property type="component" value="Unassembled WGS sequence"/>
</dbReference>
<dbReference type="GO" id="GO:0008237">
    <property type="term" value="F:metallopeptidase activity"/>
    <property type="evidence" value="ECO:0007669"/>
    <property type="project" value="UniProtKB-KW"/>
</dbReference>
<dbReference type="Gene3D" id="3.30.1380.10">
    <property type="match status" value="1"/>
</dbReference>
<keyword evidence="5" id="KW-0862">Zinc</keyword>
<dbReference type="EMBL" id="FOBL01000042">
    <property type="protein sequence ID" value="SEM26653.1"/>
    <property type="molecule type" value="Genomic_DNA"/>
</dbReference>
<gene>
    <name evidence="11" type="ORF">APU01nite_07330</name>
    <name evidence="12" type="ORF">SAMN04488100_1429</name>
</gene>
<dbReference type="GO" id="GO:0046872">
    <property type="term" value="F:metal ion binding"/>
    <property type="evidence" value="ECO:0007669"/>
    <property type="project" value="UniProtKB-KW"/>
</dbReference>
<evidence type="ECO:0000256" key="2">
    <source>
        <dbReference type="ARBA" id="ARBA00022670"/>
    </source>
</evidence>
<keyword evidence="7" id="KW-0482">Metalloprotease</keyword>
<dbReference type="STRING" id="426703.SAMN04488100_1429"/>
<organism evidence="12 13">
    <name type="scientific">Alkalibacterium putridalgicola</name>
    <dbReference type="NCBI Taxonomy" id="426703"/>
    <lineage>
        <taxon>Bacteria</taxon>
        <taxon>Bacillati</taxon>
        <taxon>Bacillota</taxon>
        <taxon>Bacilli</taxon>
        <taxon>Lactobacillales</taxon>
        <taxon>Carnobacteriaceae</taxon>
        <taxon>Alkalibacterium</taxon>
    </lineage>
</organism>
<evidence type="ECO:0000313" key="11">
    <source>
        <dbReference type="EMBL" id="GEK88694.1"/>
    </source>
</evidence>
<keyword evidence="10" id="KW-0812">Transmembrane</keyword>
<dbReference type="EMBL" id="BJUX01000005">
    <property type="protein sequence ID" value="GEK88694.1"/>
    <property type="molecule type" value="Genomic_DNA"/>
</dbReference>
<feature type="transmembrane region" description="Helical" evidence="10">
    <location>
        <begin position="7"/>
        <end position="28"/>
    </location>
</feature>
<dbReference type="OrthoDB" id="9801430at2"/>
<keyword evidence="3" id="KW-0479">Metal-binding</keyword>
<dbReference type="Pfam" id="PF01427">
    <property type="entry name" value="Peptidase_M15"/>
    <property type="match status" value="1"/>
</dbReference>
<evidence type="ECO:0000256" key="1">
    <source>
        <dbReference type="ARBA" id="ARBA00001362"/>
    </source>
</evidence>
<evidence type="ECO:0000256" key="8">
    <source>
        <dbReference type="ARBA" id="ARBA00023316"/>
    </source>
</evidence>
<evidence type="ECO:0000313" key="14">
    <source>
        <dbReference type="Proteomes" id="UP000321425"/>
    </source>
</evidence>
<accession>A0A1H7WYN3</accession>
<evidence type="ECO:0000256" key="3">
    <source>
        <dbReference type="ARBA" id="ARBA00022723"/>
    </source>
</evidence>
<reference evidence="12 13" key="1">
    <citation type="submission" date="2016-10" db="EMBL/GenBank/DDBJ databases">
        <authorList>
            <person name="de Groot N.N."/>
        </authorList>
    </citation>
    <scope>NUCLEOTIDE SEQUENCE [LARGE SCALE GENOMIC DNA]</scope>
    <source>
        <strain evidence="12 13">DSM 19182</strain>
    </source>
</reference>
<evidence type="ECO:0000256" key="7">
    <source>
        <dbReference type="ARBA" id="ARBA00023049"/>
    </source>
</evidence>
<dbReference type="InterPro" id="IPR009045">
    <property type="entry name" value="Zn_M74/Hedgehog-like"/>
</dbReference>
<dbReference type="InterPro" id="IPR000755">
    <property type="entry name" value="A_A_dipeptidase"/>
</dbReference>
<keyword evidence="14" id="KW-1185">Reference proteome</keyword>
<evidence type="ECO:0000256" key="9">
    <source>
        <dbReference type="SAM" id="MobiDB-lite"/>
    </source>
</evidence>
<sequence length="402" mass="45855">MKKQKPFLNGLIIILLFSIVIVSIVLYLQRTPADDPSRQGSETPLGQTEDGDSNEEVNTNVEHELPMWHLDGPFELPIIGAAGYTSVTQPLFEEPEADAKVLQELKPGTPFEIKGESGKYWSIESESFKGWIEHRFAFINLPDVVPSILYNHTNSYASRFQTSYMDIPELTGEPLNPMVDYNKRLEKEEYVMPILYQTAKKVFHAQQLALQNGDTLVIYETFRPRELQLLVNESMEKLAEENEEVAEGITGEPWSITWFINMNVSNHQRGLSLDVSLAEVEELTDQTIGDFKALKVKEFKEYTMHTPIHELSDESAVFNRPIASADREGWKKLEINPEMTQPALKLQDYMVEAGFNPLASEWWHFNDVDALEDLGKDAGNGKFFIHETINSVPRWKEISTAQ</sequence>
<dbReference type="AlphaFoldDB" id="A0A1H7WYN3"/>
<dbReference type="SUPFAM" id="SSF55166">
    <property type="entry name" value="Hedgehog/DD-peptidase"/>
    <property type="match status" value="1"/>
</dbReference>
<proteinExistence type="predicted"/>
<keyword evidence="8" id="KW-0961">Cell wall biogenesis/degradation</keyword>
<dbReference type="Proteomes" id="UP000198548">
    <property type="component" value="Unassembled WGS sequence"/>
</dbReference>
<feature type="region of interest" description="Disordered" evidence="9">
    <location>
        <begin position="33"/>
        <end position="56"/>
    </location>
</feature>
<comment type="catalytic activity">
    <reaction evidence="1">
        <text>D-alanyl-D-alanine + H2O = 2 D-alanine</text>
        <dbReference type="Rhea" id="RHEA:20661"/>
        <dbReference type="ChEBI" id="CHEBI:15377"/>
        <dbReference type="ChEBI" id="CHEBI:57416"/>
        <dbReference type="ChEBI" id="CHEBI:57822"/>
        <dbReference type="EC" id="3.4.13.22"/>
    </reaction>
</comment>
<evidence type="ECO:0000313" key="13">
    <source>
        <dbReference type="Proteomes" id="UP000198548"/>
    </source>
</evidence>
<dbReference type="GO" id="GO:0071555">
    <property type="term" value="P:cell wall organization"/>
    <property type="evidence" value="ECO:0007669"/>
    <property type="project" value="UniProtKB-KW"/>
</dbReference>
<keyword evidence="4" id="KW-0378">Hydrolase</keyword>